<dbReference type="GO" id="GO:0008168">
    <property type="term" value="F:methyltransferase activity"/>
    <property type="evidence" value="ECO:0007669"/>
    <property type="project" value="UniProtKB-KW"/>
</dbReference>
<organism evidence="2 3">
    <name type="scientific">Lichenibacterium ramalinae</name>
    <dbReference type="NCBI Taxonomy" id="2316527"/>
    <lineage>
        <taxon>Bacteria</taxon>
        <taxon>Pseudomonadati</taxon>
        <taxon>Pseudomonadota</taxon>
        <taxon>Alphaproteobacteria</taxon>
        <taxon>Hyphomicrobiales</taxon>
        <taxon>Lichenihabitantaceae</taxon>
        <taxon>Lichenibacterium</taxon>
    </lineage>
</organism>
<keyword evidence="3" id="KW-1185">Reference proteome</keyword>
<keyword evidence="2" id="KW-0808">Transferase</keyword>
<reference evidence="2 3" key="2">
    <citation type="submission" date="2019-02" db="EMBL/GenBank/DDBJ databases">
        <title>'Lichenibacterium ramalinii' gen. nov. sp. nov., 'Lichenibacterium minor' gen. nov. sp. nov.</title>
        <authorList>
            <person name="Pankratov T."/>
        </authorList>
    </citation>
    <scope>NUCLEOTIDE SEQUENCE [LARGE SCALE GENOMIC DNA]</scope>
    <source>
        <strain evidence="2 3">RmlP001</strain>
    </source>
</reference>
<evidence type="ECO:0000256" key="1">
    <source>
        <dbReference type="SAM" id="Phobius"/>
    </source>
</evidence>
<dbReference type="Pfam" id="PF13578">
    <property type="entry name" value="Methyltransf_24"/>
    <property type="match status" value="1"/>
</dbReference>
<gene>
    <name evidence="2" type="ORF">D3272_14785</name>
</gene>
<dbReference type="InterPro" id="IPR029063">
    <property type="entry name" value="SAM-dependent_MTases_sf"/>
</dbReference>
<keyword evidence="1" id="KW-0472">Membrane</keyword>
<accession>A0A4Q2RDE4</accession>
<keyword evidence="1" id="KW-1133">Transmembrane helix</keyword>
<comment type="caution">
    <text evidence="2">The sequence shown here is derived from an EMBL/GenBank/DDBJ whole genome shotgun (WGS) entry which is preliminary data.</text>
</comment>
<evidence type="ECO:0000313" key="3">
    <source>
        <dbReference type="Proteomes" id="UP000289411"/>
    </source>
</evidence>
<protein>
    <submittedName>
        <fullName evidence="2">Class I SAM-dependent methyltransferase</fullName>
    </submittedName>
</protein>
<dbReference type="OrthoDB" id="9795498at2"/>
<dbReference type="AlphaFoldDB" id="A0A4Q2RDE4"/>
<dbReference type="Proteomes" id="UP000289411">
    <property type="component" value="Unassembled WGS sequence"/>
</dbReference>
<evidence type="ECO:0000313" key="2">
    <source>
        <dbReference type="EMBL" id="RYB03998.1"/>
    </source>
</evidence>
<dbReference type="GO" id="GO:0032259">
    <property type="term" value="P:methylation"/>
    <property type="evidence" value="ECO:0007669"/>
    <property type="project" value="UniProtKB-KW"/>
</dbReference>
<reference evidence="2 3" key="1">
    <citation type="submission" date="2018-09" db="EMBL/GenBank/DDBJ databases">
        <authorList>
            <person name="Grouzdev D.S."/>
            <person name="Krutkina M.S."/>
        </authorList>
    </citation>
    <scope>NUCLEOTIDE SEQUENCE [LARGE SCALE GENOMIC DNA]</scope>
    <source>
        <strain evidence="2 3">RmlP001</strain>
    </source>
</reference>
<name>A0A4Q2RDE4_9HYPH</name>
<proteinExistence type="predicted"/>
<feature type="transmembrane region" description="Helical" evidence="1">
    <location>
        <begin position="32"/>
        <end position="56"/>
    </location>
</feature>
<dbReference type="SUPFAM" id="SSF53335">
    <property type="entry name" value="S-adenosyl-L-methionine-dependent methyltransferases"/>
    <property type="match status" value="1"/>
</dbReference>
<dbReference type="Gene3D" id="3.40.50.150">
    <property type="entry name" value="Vaccinia Virus protein VP39"/>
    <property type="match status" value="1"/>
</dbReference>
<keyword evidence="1" id="KW-0812">Transmembrane</keyword>
<sequence length="281" mass="29623">MALPRGAPLISLSPVSIAAVRGFGRPPAAAPVAAYAALVPLFAAALPSCAALLAAAETYAYDIARIARASPDLVGERPARFTQEWFPRLDAVAAYTLVRQARPARILEIGCGHSSRFMAQAIVDGGLSTAMTCVDPRPRAPLAGLPVRHAQRPFGEADVAAAAAFAPGDIVFVDSSHVVVPGNEVDRLLLDVLPRLPAGVLVHFHDIFLPFGYPDAWETRRYNEQTAVGALLGGGGYEIVFASRYVATATDLIADTLVADLPLAGGAPEASLWLRKRAGRR</sequence>
<dbReference type="EMBL" id="QYBC01000012">
    <property type="protein sequence ID" value="RYB03998.1"/>
    <property type="molecule type" value="Genomic_DNA"/>
</dbReference>
<keyword evidence="2" id="KW-0489">Methyltransferase</keyword>